<dbReference type="Proteomes" id="UP001153076">
    <property type="component" value="Unassembled WGS sequence"/>
</dbReference>
<evidence type="ECO:0000256" key="5">
    <source>
        <dbReference type="SAM" id="MobiDB-lite"/>
    </source>
</evidence>
<dbReference type="PANTHER" id="PTHR21277:SF5">
    <property type="entry name" value="TRANSCRIPTIONAL ADAPTER 1"/>
    <property type="match status" value="1"/>
</dbReference>
<dbReference type="AlphaFoldDB" id="A0A9Q1QJV0"/>
<dbReference type="InterPro" id="IPR024738">
    <property type="entry name" value="Hfi1/Tada1"/>
</dbReference>
<organism evidence="6 7">
    <name type="scientific">Carnegiea gigantea</name>
    <dbReference type="NCBI Taxonomy" id="171969"/>
    <lineage>
        <taxon>Eukaryota</taxon>
        <taxon>Viridiplantae</taxon>
        <taxon>Streptophyta</taxon>
        <taxon>Embryophyta</taxon>
        <taxon>Tracheophyta</taxon>
        <taxon>Spermatophyta</taxon>
        <taxon>Magnoliopsida</taxon>
        <taxon>eudicotyledons</taxon>
        <taxon>Gunneridae</taxon>
        <taxon>Pentapetalae</taxon>
        <taxon>Caryophyllales</taxon>
        <taxon>Cactineae</taxon>
        <taxon>Cactaceae</taxon>
        <taxon>Cactoideae</taxon>
        <taxon>Echinocereeae</taxon>
        <taxon>Carnegiea</taxon>
    </lineage>
</organism>
<reference evidence="6" key="1">
    <citation type="submission" date="2022-04" db="EMBL/GenBank/DDBJ databases">
        <title>Carnegiea gigantea Genome sequencing and assembly v2.</title>
        <authorList>
            <person name="Copetti D."/>
            <person name="Sanderson M.J."/>
            <person name="Burquez A."/>
            <person name="Wojciechowski M.F."/>
        </authorList>
    </citation>
    <scope>NUCLEOTIDE SEQUENCE</scope>
    <source>
        <strain evidence="6">SGP5-SGP5p</strain>
        <tissue evidence="6">Aerial part</tissue>
    </source>
</reference>
<evidence type="ECO:0008006" key="8">
    <source>
        <dbReference type="Google" id="ProtNLM"/>
    </source>
</evidence>
<dbReference type="OrthoDB" id="10264870at2759"/>
<dbReference type="GO" id="GO:0000124">
    <property type="term" value="C:SAGA complex"/>
    <property type="evidence" value="ECO:0007669"/>
    <property type="project" value="TreeGrafter"/>
</dbReference>
<evidence type="ECO:0000313" key="6">
    <source>
        <dbReference type="EMBL" id="KAJ8442800.1"/>
    </source>
</evidence>
<comment type="subcellular location">
    <subcellularLocation>
        <location evidence="1">Nucleus</location>
    </subcellularLocation>
</comment>
<dbReference type="GO" id="GO:0005634">
    <property type="term" value="C:nucleus"/>
    <property type="evidence" value="ECO:0007669"/>
    <property type="project" value="UniProtKB-SubCell"/>
</dbReference>
<feature type="region of interest" description="Disordered" evidence="5">
    <location>
        <begin position="135"/>
        <end position="179"/>
    </location>
</feature>
<evidence type="ECO:0000256" key="4">
    <source>
        <dbReference type="ARBA" id="ARBA00023242"/>
    </source>
</evidence>
<gene>
    <name evidence="6" type="ORF">Cgig2_016266</name>
</gene>
<dbReference type="GO" id="GO:0006357">
    <property type="term" value="P:regulation of transcription by RNA polymerase II"/>
    <property type="evidence" value="ECO:0007669"/>
    <property type="project" value="TreeGrafter"/>
</dbReference>
<sequence length="502" mass="55699">MQPEKSSRMDTGELKIQLIKKVGPERFKKYFYFLNRFINQKLSKSDFDKSCYRILGRENLPLHNQIIRAILRNACTAKAPPPPVHDVGPAKLATVAGRSSTIPDNGHVQAVVPGHNHSAVAPIWSNGVVLPLSPRKVRSGMRDRKFKDRPSPLGPNGKADSTSHQSTATEDSGAKIAENGDLTACDYQRTLPQPRGLAEQPEREERLLTKKPADVVGFVPRKDQNNIAAVEDGEEVEQASRLKLSQCPLLAPLGIPFCSGSSGGARKAIPVTSIGDYVTFSDNDELYDSETLRRRMEQIAVVQGLGGVTLECANTLNNMLDVYLKRLVRSCVQLVAPRSTSDTSKHHVQKQQIHGKPINGVWPSNHLHMQSGGGPVEDQRVCHSISLHDFKAAMELDPQQLGEDWPSLLSSAMSLVIYCQEEEHGKFCSILFSLGKARKKDEKSRQGNATVLILLGATSWLRAELYLFTPLPALSLLWRRMFWRRRDLTTSPSLRPLRVSLS</sequence>
<keyword evidence="4" id="KW-0539">Nucleus</keyword>
<evidence type="ECO:0000256" key="1">
    <source>
        <dbReference type="ARBA" id="ARBA00004123"/>
    </source>
</evidence>
<accession>A0A9Q1QJV0</accession>
<dbReference type="PANTHER" id="PTHR21277">
    <property type="entry name" value="TRANSCRIPTIONAL ADAPTER 1"/>
    <property type="match status" value="1"/>
</dbReference>
<dbReference type="GO" id="GO:0003713">
    <property type="term" value="F:transcription coactivator activity"/>
    <property type="evidence" value="ECO:0007669"/>
    <property type="project" value="TreeGrafter"/>
</dbReference>
<keyword evidence="2" id="KW-0805">Transcription regulation</keyword>
<proteinExistence type="predicted"/>
<evidence type="ECO:0000313" key="7">
    <source>
        <dbReference type="Proteomes" id="UP001153076"/>
    </source>
</evidence>
<protein>
    <recommendedName>
        <fullName evidence="8">Transcriptional adapter 1</fullName>
    </recommendedName>
</protein>
<dbReference type="CDD" id="cd22933">
    <property type="entry name" value="HFD_HFI1"/>
    <property type="match status" value="1"/>
</dbReference>
<feature type="compositionally biased region" description="Basic and acidic residues" evidence="5">
    <location>
        <begin position="140"/>
        <end position="150"/>
    </location>
</feature>
<dbReference type="Pfam" id="PF12767">
    <property type="entry name" value="SAGA-Tad1"/>
    <property type="match status" value="1"/>
</dbReference>
<dbReference type="EMBL" id="JAKOGI010000133">
    <property type="protein sequence ID" value="KAJ8442800.1"/>
    <property type="molecule type" value="Genomic_DNA"/>
</dbReference>
<evidence type="ECO:0000256" key="2">
    <source>
        <dbReference type="ARBA" id="ARBA00023015"/>
    </source>
</evidence>
<evidence type="ECO:0000256" key="3">
    <source>
        <dbReference type="ARBA" id="ARBA00023163"/>
    </source>
</evidence>
<feature type="compositionally biased region" description="Polar residues" evidence="5">
    <location>
        <begin position="159"/>
        <end position="170"/>
    </location>
</feature>
<keyword evidence="3" id="KW-0804">Transcription</keyword>
<comment type="caution">
    <text evidence="6">The sequence shown here is derived from an EMBL/GenBank/DDBJ whole genome shotgun (WGS) entry which is preliminary data.</text>
</comment>
<keyword evidence="7" id="KW-1185">Reference proteome</keyword>
<name>A0A9Q1QJV0_9CARY</name>